<reference evidence="1 2" key="1">
    <citation type="submission" date="2024-05" db="EMBL/GenBank/DDBJ databases">
        <authorList>
            <person name="Duchaud E."/>
        </authorList>
    </citation>
    <scope>NUCLEOTIDE SEQUENCE [LARGE SCALE GENOMIC DNA]</scope>
    <source>
        <strain evidence="1">Ena-SAMPLE-TAB-13-05-2024-13:56:06:370-140308</strain>
    </source>
</reference>
<accession>A0ABM9PDQ9</accession>
<proteinExistence type="predicted"/>
<dbReference type="RefSeq" id="WP_348717952.1">
    <property type="nucleotide sequence ID" value="NZ_CAXJIO010000013.1"/>
</dbReference>
<gene>
    <name evidence="1" type="ORF">T190423A01A_40344</name>
</gene>
<evidence type="ECO:0000313" key="1">
    <source>
        <dbReference type="EMBL" id="CAL2103751.1"/>
    </source>
</evidence>
<organism evidence="1 2">
    <name type="scientific">Tenacibaculum polynesiense</name>
    <dbReference type="NCBI Taxonomy" id="3137857"/>
    <lineage>
        <taxon>Bacteria</taxon>
        <taxon>Pseudomonadati</taxon>
        <taxon>Bacteroidota</taxon>
        <taxon>Flavobacteriia</taxon>
        <taxon>Flavobacteriales</taxon>
        <taxon>Flavobacteriaceae</taxon>
        <taxon>Tenacibaculum</taxon>
    </lineage>
</organism>
<evidence type="ECO:0008006" key="3">
    <source>
        <dbReference type="Google" id="ProtNLM"/>
    </source>
</evidence>
<protein>
    <recommendedName>
        <fullName evidence="3">Natural product</fullName>
    </recommendedName>
</protein>
<keyword evidence="2" id="KW-1185">Reference proteome</keyword>
<comment type="caution">
    <text evidence="1">The sequence shown here is derived from an EMBL/GenBank/DDBJ whole genome shotgun (WGS) entry which is preliminary data.</text>
</comment>
<dbReference type="Proteomes" id="UP001497527">
    <property type="component" value="Unassembled WGS sequence"/>
</dbReference>
<dbReference type="EMBL" id="CAXJIO010000013">
    <property type="protein sequence ID" value="CAL2103751.1"/>
    <property type="molecule type" value="Genomic_DNA"/>
</dbReference>
<evidence type="ECO:0000313" key="2">
    <source>
        <dbReference type="Proteomes" id="UP001497527"/>
    </source>
</evidence>
<name>A0ABM9PDQ9_9FLAO</name>
<sequence length="74" mass="7628">MKKSILNLGKAITKADQKTINGGRMLAHGGYQCCNAWGCGACVTGSNEDCSVYGEDVYGQHCTVGGASLTAAIQ</sequence>